<dbReference type="AlphaFoldDB" id="A0A8J2JLB2"/>
<sequence>MVKYFAVVESMDNGSKGLIECLREDCKSRNSKPRTFNAKQGWSSHILHLETQHKISKDSFLKSSESKSMVSFIVKTRKMEKVSNSGTYKWTDLKQVQFLTNLMDLVCISGIPLTLIHHPVMMKFVHFLDDNWKLKTFCLGFREFDGQKNADAIRNTFLHEVGIRYKIQPEQVGFIMADNARENVCAFGSSNVFLDEDDADDEEQLTDDDDPENIDWVNCVDYQQDDLIGVQMGDDDDAVFAETSKWASRDLIRLGCVSHALQLVIKECLSKNPQCKEIQAQLDHLTAFFNRSNQWHVKLIKKAKKGLIKVGDTRWNSFLLAVDRILDNDFVVNLNSVLEEAHTMNTGRAAVPDLITPEREIELRDICELLTPFLKLTKQLEGDGVTSSLVILGIITLYKQVAAVECKTEYMRAFKTSLCLTLTERFGAKEQFHYAGRGAKKNLLRVFENQAYIMATILDPRWKLAPFEIPLHEPYLLSKYVTPIDKVKKLITREYRKEKGESDFEKDTIACDDDSGGNIPEKLMRTDFLSSFIPNNTHDVAQNVSNEVEEYLNEIRCSGSVDPLEYWRANSTKLRFPVLCRLARKYLAFLATSSSMERVFSIAGSFNRARRARLAPKTMENFLIYREFWREQLQV</sequence>
<evidence type="ECO:0000256" key="1">
    <source>
        <dbReference type="ARBA" id="ARBA00004123"/>
    </source>
</evidence>
<keyword evidence="3" id="KW-0863">Zinc-finger</keyword>
<feature type="domain" description="HAT C-terminal dimerisation" evidence="6">
    <location>
        <begin position="547"/>
        <end position="623"/>
    </location>
</feature>
<dbReference type="EMBL" id="CAJVCH010002510">
    <property type="protein sequence ID" value="CAG7644655.1"/>
    <property type="molecule type" value="Genomic_DNA"/>
</dbReference>
<reference evidence="7" key="1">
    <citation type="submission" date="2021-06" db="EMBL/GenBank/DDBJ databases">
        <authorList>
            <person name="Hodson N. C."/>
            <person name="Mongue J. A."/>
            <person name="Jaron S. K."/>
        </authorList>
    </citation>
    <scope>NUCLEOTIDE SEQUENCE</scope>
</reference>
<keyword evidence="4" id="KW-0862">Zinc</keyword>
<evidence type="ECO:0000256" key="2">
    <source>
        <dbReference type="ARBA" id="ARBA00022723"/>
    </source>
</evidence>
<keyword evidence="5" id="KW-0539">Nucleus</keyword>
<keyword evidence="8" id="KW-1185">Reference proteome</keyword>
<organism evidence="7 8">
    <name type="scientific">Allacma fusca</name>
    <dbReference type="NCBI Taxonomy" id="39272"/>
    <lineage>
        <taxon>Eukaryota</taxon>
        <taxon>Metazoa</taxon>
        <taxon>Ecdysozoa</taxon>
        <taxon>Arthropoda</taxon>
        <taxon>Hexapoda</taxon>
        <taxon>Collembola</taxon>
        <taxon>Symphypleona</taxon>
        <taxon>Sminthuridae</taxon>
        <taxon>Allacma</taxon>
    </lineage>
</organism>
<evidence type="ECO:0000313" key="7">
    <source>
        <dbReference type="EMBL" id="CAG7644655.1"/>
    </source>
</evidence>
<dbReference type="GO" id="GO:0008270">
    <property type="term" value="F:zinc ion binding"/>
    <property type="evidence" value="ECO:0007669"/>
    <property type="project" value="UniProtKB-KW"/>
</dbReference>
<dbReference type="InterPro" id="IPR008906">
    <property type="entry name" value="HATC_C_dom"/>
</dbReference>
<name>A0A8J2JLB2_9HEXA</name>
<evidence type="ECO:0000256" key="3">
    <source>
        <dbReference type="ARBA" id="ARBA00022771"/>
    </source>
</evidence>
<comment type="caution">
    <text evidence="7">The sequence shown here is derived from an EMBL/GenBank/DDBJ whole genome shotgun (WGS) entry which is preliminary data.</text>
</comment>
<dbReference type="PANTHER" id="PTHR46481">
    <property type="entry name" value="ZINC FINGER BED DOMAIN-CONTAINING PROTEIN 4"/>
    <property type="match status" value="1"/>
</dbReference>
<dbReference type="PANTHER" id="PTHR46481:SF10">
    <property type="entry name" value="ZINC FINGER BED DOMAIN-CONTAINING PROTEIN 39"/>
    <property type="match status" value="1"/>
</dbReference>
<gene>
    <name evidence="7" type="ORF">AFUS01_LOCUS525</name>
</gene>
<keyword evidence="2" id="KW-0479">Metal-binding</keyword>
<dbReference type="Pfam" id="PF05699">
    <property type="entry name" value="Dimer_Tnp_hAT"/>
    <property type="match status" value="1"/>
</dbReference>
<evidence type="ECO:0000256" key="5">
    <source>
        <dbReference type="ARBA" id="ARBA00023242"/>
    </source>
</evidence>
<evidence type="ECO:0000313" key="8">
    <source>
        <dbReference type="Proteomes" id="UP000708208"/>
    </source>
</evidence>
<dbReference type="Proteomes" id="UP000708208">
    <property type="component" value="Unassembled WGS sequence"/>
</dbReference>
<evidence type="ECO:0000256" key="4">
    <source>
        <dbReference type="ARBA" id="ARBA00022833"/>
    </source>
</evidence>
<dbReference type="InterPro" id="IPR052035">
    <property type="entry name" value="ZnF_BED_domain_contain"/>
</dbReference>
<proteinExistence type="predicted"/>
<comment type="subcellular location">
    <subcellularLocation>
        <location evidence="1">Nucleus</location>
    </subcellularLocation>
</comment>
<accession>A0A8J2JLB2</accession>
<evidence type="ECO:0000259" key="6">
    <source>
        <dbReference type="Pfam" id="PF05699"/>
    </source>
</evidence>
<dbReference type="GO" id="GO:0005634">
    <property type="term" value="C:nucleus"/>
    <property type="evidence" value="ECO:0007669"/>
    <property type="project" value="UniProtKB-SubCell"/>
</dbReference>
<dbReference type="OrthoDB" id="1607513at2759"/>
<dbReference type="GO" id="GO:0046983">
    <property type="term" value="F:protein dimerization activity"/>
    <property type="evidence" value="ECO:0007669"/>
    <property type="project" value="InterPro"/>
</dbReference>
<protein>
    <recommendedName>
        <fullName evidence="6">HAT C-terminal dimerisation domain-containing protein</fullName>
    </recommendedName>
</protein>